<name>A0A1F5VMS5_9BACT</name>
<dbReference type="Proteomes" id="UP000178943">
    <property type="component" value="Unassembled WGS sequence"/>
</dbReference>
<accession>A0A1F5VMS5</accession>
<evidence type="ECO:0000313" key="2">
    <source>
        <dbReference type="Proteomes" id="UP000178943"/>
    </source>
</evidence>
<proteinExistence type="predicted"/>
<sequence length="563" mass="62776">MKNNQQFLTLLMGTMVLSLLFVINLTGGETMPSFTPEIKTLAVFKNGLGFVMREGDASLKDGWTQTRVVPSASLGAIWITVFDKSAVLDSAVGFKEEVKTKVEALDFVQLLKVNTGKKVVLYYGDRRVDGVIKSVPGTVAARPAAPAPRPEDSWYLSSSAMVRPQPADNPAIIILSTSAGHTVSPLNGITKIEFPDSYTDMIESTGLVNKIKIKVDTEKERVKLGVTNLEKGVSWIPDYAINIMDPQMAKITMNATLINDAEDIEDAEVHFVVGFPNFMFADIKSPMSMEESLMQFIQSLSSSRQPQRNYDQFSNIMVQAAIPERREPGSPGTYSAEDLQRLGSESEEDLFFYDRKKVTLRKGERAYYQIFSDMVNYSHVYEWNIPELTGIDAHGYSRGSGTTQPPNEQVWHSLKLTNTTDYPWTTAPAFALNDWKPLAQDKLSYTPKGARTNLKLTIANDIRVDRNESEVSRVQVEVMDDDFDLITIRGEINIRSYKGQDVVMEISKDIIGEVISASNNGKAKKTVEALAAVNSHSNIAWELPVKAGEALTLTYKYKIYKQR</sequence>
<dbReference type="AlphaFoldDB" id="A0A1F5VMS5"/>
<organism evidence="1 2">
    <name type="scientific">Candidatus Fischerbacteria bacterium RBG_13_37_8</name>
    <dbReference type="NCBI Taxonomy" id="1817863"/>
    <lineage>
        <taxon>Bacteria</taxon>
        <taxon>Candidatus Fischeribacteriota</taxon>
    </lineage>
</organism>
<protein>
    <recommendedName>
        <fullName evidence="3">DUF4139 domain-containing protein</fullName>
    </recommendedName>
</protein>
<reference evidence="1 2" key="1">
    <citation type="journal article" date="2016" name="Nat. Commun.">
        <title>Thousands of microbial genomes shed light on interconnected biogeochemical processes in an aquifer system.</title>
        <authorList>
            <person name="Anantharaman K."/>
            <person name="Brown C.T."/>
            <person name="Hug L.A."/>
            <person name="Sharon I."/>
            <person name="Castelle C.J."/>
            <person name="Probst A.J."/>
            <person name="Thomas B.C."/>
            <person name="Singh A."/>
            <person name="Wilkins M.J."/>
            <person name="Karaoz U."/>
            <person name="Brodie E.L."/>
            <person name="Williams K.H."/>
            <person name="Hubbard S.S."/>
            <person name="Banfield J.F."/>
        </authorList>
    </citation>
    <scope>NUCLEOTIDE SEQUENCE [LARGE SCALE GENOMIC DNA]</scope>
</reference>
<evidence type="ECO:0008006" key="3">
    <source>
        <dbReference type="Google" id="ProtNLM"/>
    </source>
</evidence>
<gene>
    <name evidence="1" type="ORF">A2Y62_14840</name>
</gene>
<evidence type="ECO:0000313" key="1">
    <source>
        <dbReference type="EMBL" id="OGF64724.1"/>
    </source>
</evidence>
<dbReference type="EMBL" id="MFGW01000132">
    <property type="protein sequence ID" value="OGF64724.1"/>
    <property type="molecule type" value="Genomic_DNA"/>
</dbReference>
<comment type="caution">
    <text evidence="1">The sequence shown here is derived from an EMBL/GenBank/DDBJ whole genome shotgun (WGS) entry which is preliminary data.</text>
</comment>